<evidence type="ECO:0000313" key="1">
    <source>
        <dbReference type="EMBL" id="MFD0975715.1"/>
    </source>
</evidence>
<organism evidence="1 2">
    <name type="scientific">Salinimicrobium gaetbulicola</name>
    <dbReference type="NCBI Taxonomy" id="999702"/>
    <lineage>
        <taxon>Bacteria</taxon>
        <taxon>Pseudomonadati</taxon>
        <taxon>Bacteroidota</taxon>
        <taxon>Flavobacteriia</taxon>
        <taxon>Flavobacteriales</taxon>
        <taxon>Flavobacteriaceae</taxon>
        <taxon>Salinimicrobium</taxon>
    </lineage>
</organism>
<sequence>MNPDYIKLSELAKKLGCKDTGNNIYSVRDWLRDEHQIHVEVGSIWNEKTNFVESYFYNVTAPIYIYYIEPVYFSSSDSHSQVLYLGVWEGLKILNDFRNQQHLKPEDDDLVVAYLKGYADKNKKSSKSPYSSNIETYAYLMGKQGDYIEEGLTDDDIAELVRNYPEEKEQYRLN</sequence>
<proteinExistence type="predicted"/>
<evidence type="ECO:0000313" key="2">
    <source>
        <dbReference type="Proteomes" id="UP001597100"/>
    </source>
</evidence>
<name>A0ABW3ICX9_9FLAO</name>
<keyword evidence="2" id="KW-1185">Reference proteome</keyword>
<gene>
    <name evidence="1" type="ORF">ACFQ1G_02820</name>
</gene>
<protein>
    <submittedName>
        <fullName evidence="1">Uncharacterized protein</fullName>
    </submittedName>
</protein>
<dbReference type="Proteomes" id="UP001597100">
    <property type="component" value="Unassembled WGS sequence"/>
</dbReference>
<dbReference type="RefSeq" id="WP_380736755.1">
    <property type="nucleotide sequence ID" value="NZ_JBHTJP010000032.1"/>
</dbReference>
<accession>A0ABW3ICX9</accession>
<comment type="caution">
    <text evidence="1">The sequence shown here is derived from an EMBL/GenBank/DDBJ whole genome shotgun (WGS) entry which is preliminary data.</text>
</comment>
<dbReference type="EMBL" id="JBHTJP010000032">
    <property type="protein sequence ID" value="MFD0975715.1"/>
    <property type="molecule type" value="Genomic_DNA"/>
</dbReference>
<reference evidence="2" key="1">
    <citation type="journal article" date="2019" name="Int. J. Syst. Evol. Microbiol.">
        <title>The Global Catalogue of Microorganisms (GCM) 10K type strain sequencing project: providing services to taxonomists for standard genome sequencing and annotation.</title>
        <authorList>
            <consortium name="The Broad Institute Genomics Platform"/>
            <consortium name="The Broad Institute Genome Sequencing Center for Infectious Disease"/>
            <person name="Wu L."/>
            <person name="Ma J."/>
        </authorList>
    </citation>
    <scope>NUCLEOTIDE SEQUENCE [LARGE SCALE GENOMIC DNA]</scope>
    <source>
        <strain evidence="2">CCUG 60898</strain>
    </source>
</reference>